<evidence type="ECO:0000256" key="16">
    <source>
        <dbReference type="SAM" id="MobiDB-lite"/>
    </source>
</evidence>
<dbReference type="InterPro" id="IPR001841">
    <property type="entry name" value="Znf_RING"/>
</dbReference>
<dbReference type="GO" id="GO:0008061">
    <property type="term" value="F:chitin binding"/>
    <property type="evidence" value="ECO:0007669"/>
    <property type="project" value="UniProtKB-KW"/>
</dbReference>
<accession>A0A5N5MN61</accession>
<proteinExistence type="inferred from homology"/>
<protein>
    <recommendedName>
        <fullName evidence="15">Auxin-responsive protein</fullName>
    </recommendedName>
</protein>
<evidence type="ECO:0000256" key="15">
    <source>
        <dbReference type="RuleBase" id="RU004549"/>
    </source>
</evidence>
<dbReference type="Proteomes" id="UP000326939">
    <property type="component" value="Chromosome 5"/>
</dbReference>
<evidence type="ECO:0000256" key="10">
    <source>
        <dbReference type="ARBA" id="ARBA00023163"/>
    </source>
</evidence>
<dbReference type="Gene3D" id="3.30.60.10">
    <property type="entry name" value="Endochitinase-like"/>
    <property type="match status" value="1"/>
</dbReference>
<evidence type="ECO:0000256" key="3">
    <source>
        <dbReference type="ARBA" id="ARBA00011726"/>
    </source>
</evidence>
<dbReference type="Gene3D" id="3.10.20.90">
    <property type="entry name" value="Phosphatidylinositol 3-kinase Catalytic Subunit, Chain A, domain 1"/>
    <property type="match status" value="1"/>
</dbReference>
<gene>
    <name evidence="19" type="ORF">DKX38_007277</name>
</gene>
<dbReference type="InterPro" id="IPR033389">
    <property type="entry name" value="AUX/IAA_dom"/>
</dbReference>
<reference evidence="20" key="1">
    <citation type="journal article" date="2019" name="Gigascience">
        <title>De novo genome assembly of the endangered Acer yangbiense, a plant species with extremely small populations endemic to Yunnan Province, China.</title>
        <authorList>
            <person name="Yang J."/>
            <person name="Wariss H.M."/>
            <person name="Tao L."/>
            <person name="Zhang R."/>
            <person name="Yun Q."/>
            <person name="Hollingsworth P."/>
            <person name="Dao Z."/>
            <person name="Luo G."/>
            <person name="Guo H."/>
            <person name="Ma Y."/>
            <person name="Sun W."/>
        </authorList>
    </citation>
    <scope>NUCLEOTIDE SEQUENCE [LARGE SCALE GENOMIC DNA]</scope>
    <source>
        <strain evidence="20">cv. br00</strain>
    </source>
</reference>
<evidence type="ECO:0000256" key="4">
    <source>
        <dbReference type="ARBA" id="ARBA00022491"/>
    </source>
</evidence>
<dbReference type="PANTHER" id="PTHR31734:SF103">
    <property type="entry name" value="AUXIN-RESPONSIVE PROTEIN IAA16"/>
    <property type="match status" value="1"/>
</dbReference>
<dbReference type="InterPro" id="IPR053793">
    <property type="entry name" value="PB1-like"/>
</dbReference>
<evidence type="ECO:0000313" key="19">
    <source>
        <dbReference type="EMBL" id="KAB5556368.1"/>
    </source>
</evidence>
<evidence type="ECO:0000256" key="11">
    <source>
        <dbReference type="ARBA" id="ARBA00023242"/>
    </source>
</evidence>
<dbReference type="PROSITE" id="PS51745">
    <property type="entry name" value="PB1"/>
    <property type="match status" value="1"/>
</dbReference>
<dbReference type="EMBL" id="VDCV01000005">
    <property type="protein sequence ID" value="KAB5556368.1"/>
    <property type="molecule type" value="Genomic_DNA"/>
</dbReference>
<dbReference type="InterPro" id="IPR017907">
    <property type="entry name" value="Znf_RING_CS"/>
</dbReference>
<dbReference type="Gene3D" id="3.30.40.10">
    <property type="entry name" value="Zinc/RING finger domain, C3HC4 (zinc finger)"/>
    <property type="match status" value="1"/>
</dbReference>
<keyword evidence="5" id="KW-0147">Chitin-binding</keyword>
<comment type="function">
    <text evidence="13">Aux/IAA proteins are short-lived transcriptional factors that function as repressors of early auxin response genes at low auxin concentrations. Repression is thought to result from the interaction with auxin response factors (ARFs), proteins that bind to the auxin-responsive promoter element (AuxRE). Formation of heterodimers with ARF proteins may alter their ability to modulate early auxin response genes expression.</text>
</comment>
<evidence type="ECO:0000256" key="5">
    <source>
        <dbReference type="ARBA" id="ARBA00022669"/>
    </source>
</evidence>
<dbReference type="PANTHER" id="PTHR31734">
    <property type="entry name" value="AUXIN-RESPONSIVE PROTEIN IAA17"/>
    <property type="match status" value="1"/>
</dbReference>
<dbReference type="CDD" id="cd16525">
    <property type="entry name" value="RING-HC_PCGF"/>
    <property type="match status" value="1"/>
</dbReference>
<dbReference type="PROSITE" id="PS00518">
    <property type="entry name" value="ZF_RING_1"/>
    <property type="match status" value="1"/>
</dbReference>
<evidence type="ECO:0000256" key="1">
    <source>
        <dbReference type="ARBA" id="ARBA00004123"/>
    </source>
</evidence>
<feature type="domain" description="PB1" evidence="18">
    <location>
        <begin position="130"/>
        <end position="230"/>
    </location>
</feature>
<keyword evidence="9 15" id="KW-0805">Transcription regulation</keyword>
<comment type="subcellular location">
    <subcellularLocation>
        <location evidence="1 15">Nucleus</location>
    </subcellularLocation>
</comment>
<keyword evidence="7 14" id="KW-0863">Zinc-finger</keyword>
<dbReference type="SUPFAM" id="SSF57850">
    <property type="entry name" value="RING/U-box"/>
    <property type="match status" value="1"/>
</dbReference>
<evidence type="ECO:0000259" key="17">
    <source>
        <dbReference type="PROSITE" id="PS50089"/>
    </source>
</evidence>
<evidence type="ECO:0000256" key="2">
    <source>
        <dbReference type="ARBA" id="ARBA00006728"/>
    </source>
</evidence>
<dbReference type="FunFam" id="3.10.20.90:FF:000078">
    <property type="entry name" value="Auxin-responsive protein"/>
    <property type="match status" value="1"/>
</dbReference>
<keyword evidence="10 15" id="KW-0804">Transcription</keyword>
<organism evidence="19 20">
    <name type="scientific">Salix brachista</name>
    <dbReference type="NCBI Taxonomy" id="2182728"/>
    <lineage>
        <taxon>Eukaryota</taxon>
        <taxon>Viridiplantae</taxon>
        <taxon>Streptophyta</taxon>
        <taxon>Embryophyta</taxon>
        <taxon>Tracheophyta</taxon>
        <taxon>Spermatophyta</taxon>
        <taxon>Magnoliopsida</taxon>
        <taxon>eudicotyledons</taxon>
        <taxon>Gunneridae</taxon>
        <taxon>Pentapetalae</taxon>
        <taxon>rosids</taxon>
        <taxon>fabids</taxon>
        <taxon>Malpighiales</taxon>
        <taxon>Salicaceae</taxon>
        <taxon>Saliceae</taxon>
        <taxon>Salix</taxon>
    </lineage>
</organism>
<dbReference type="SMART" id="SM00184">
    <property type="entry name" value="RING"/>
    <property type="match status" value="1"/>
</dbReference>
<dbReference type="SUPFAM" id="SSF54277">
    <property type="entry name" value="CAD &amp; PB1 domains"/>
    <property type="match status" value="1"/>
</dbReference>
<feature type="compositionally biased region" description="Basic and acidic residues" evidence="16">
    <location>
        <begin position="529"/>
        <end position="550"/>
    </location>
</feature>
<dbReference type="InterPro" id="IPR003311">
    <property type="entry name" value="AUX_IAA"/>
</dbReference>
<dbReference type="AlphaFoldDB" id="A0A5N5MN61"/>
<comment type="caution">
    <text evidence="19">The sequence shown here is derived from an EMBL/GenBank/DDBJ whole genome shotgun (WGS) entry which is preliminary data.</text>
</comment>
<dbReference type="GO" id="GO:0008270">
    <property type="term" value="F:zinc ion binding"/>
    <property type="evidence" value="ECO:0007669"/>
    <property type="project" value="UniProtKB-KW"/>
</dbReference>
<feature type="domain" description="RING-type" evidence="17">
    <location>
        <begin position="444"/>
        <end position="485"/>
    </location>
</feature>
<feature type="region of interest" description="Disordered" evidence="16">
    <location>
        <begin position="603"/>
        <end position="634"/>
    </location>
</feature>
<dbReference type="InterPro" id="IPR036861">
    <property type="entry name" value="Endochitinase-like_sf"/>
</dbReference>
<evidence type="ECO:0000256" key="14">
    <source>
        <dbReference type="PROSITE-ProRule" id="PRU00175"/>
    </source>
</evidence>
<evidence type="ECO:0000256" key="13">
    <source>
        <dbReference type="ARBA" id="ARBA00025283"/>
    </source>
</evidence>
<evidence type="ECO:0000256" key="8">
    <source>
        <dbReference type="ARBA" id="ARBA00022833"/>
    </source>
</evidence>
<sequence length="634" mass="70396">MTGVVKGPEPATYSMINFEETELRLGLPGGAGNGNDVDGAKSNGKRGFSETVDLKLNLSTKETGKGTGDQEKVAMKEKAVAPRPNDPAKPPSKAQVVGWPPIRSFRKNVMAVQKNNTDEGEKSGSGGTGAAFVKVSMDGAPYLRKVDLKLYKSYQELSDALGKMFSSFTIGSCGSQGTKDFMNESKLIDLLNSSEYVSTYEDKDGDWMLVGDVPWEMFVDSCKRLRIMKGSEAIGLGYPKSCGEVQEQKLKCFFPKSADSNCPQRKGNMQARRALKFGREAIGEQCGRQAGGKTCPNNLCHGKYGRSGDTEILFTIDELPKSITRAAPEAEAAAGEVGLRLLQMGVPHSIYMDERRFVSFCLVCEKRWEKGKQFKSLFLWKYGAVKALSFNGYNVIPVVSSFLSSLQVVLIVSYWQTNMTRQEKEMVGQVVRVKRKKLEACMTCPLCNHLLNEATTISLCLHTFCRKCIHKKLTHEKVDCCPICNMHLGRLPTEKLRSDNYLQDMRAKIFPFKRREVKDFEVMPSVALPEKKKGEQRERARDLQTSRADDLVPQGHGQDDEESLGSQMFTAYSISLEASLDPSSPVYVNFLHLTEEYQDPKVIPESEESIQDHGLVPQAVSQSGKDSLVLPDEV</sequence>
<keyword evidence="4 15" id="KW-0678">Repressor</keyword>
<name>A0A5N5MN61_9ROSI</name>
<dbReference type="Pfam" id="PF13923">
    <property type="entry name" value="zf-C3HC4_2"/>
    <property type="match status" value="1"/>
</dbReference>
<dbReference type="Pfam" id="PF02309">
    <property type="entry name" value="AUX_IAA"/>
    <property type="match status" value="1"/>
</dbReference>
<evidence type="ECO:0000256" key="7">
    <source>
        <dbReference type="ARBA" id="ARBA00022771"/>
    </source>
</evidence>
<dbReference type="InterPro" id="IPR013083">
    <property type="entry name" value="Znf_RING/FYVE/PHD"/>
</dbReference>
<feature type="region of interest" description="Disordered" evidence="16">
    <location>
        <begin position="528"/>
        <end position="564"/>
    </location>
</feature>
<keyword evidence="20" id="KW-1185">Reference proteome</keyword>
<keyword evidence="11 15" id="KW-0539">Nucleus</keyword>
<feature type="region of interest" description="Disordered" evidence="16">
    <location>
        <begin position="78"/>
        <end position="97"/>
    </location>
</feature>
<dbReference type="GO" id="GO:0005634">
    <property type="term" value="C:nucleus"/>
    <property type="evidence" value="ECO:0007669"/>
    <property type="project" value="UniProtKB-SubCell"/>
</dbReference>
<comment type="subunit">
    <text evidence="3 15">Homodimers and heterodimers.</text>
</comment>
<evidence type="ECO:0000259" key="18">
    <source>
        <dbReference type="PROSITE" id="PS51745"/>
    </source>
</evidence>
<comment type="similarity">
    <text evidence="2 15">Belongs to the Aux/IAA family.</text>
</comment>
<dbReference type="PROSITE" id="PS50089">
    <property type="entry name" value="ZF_RING_2"/>
    <property type="match status" value="1"/>
</dbReference>
<dbReference type="GO" id="GO:0006355">
    <property type="term" value="P:regulation of DNA-templated transcription"/>
    <property type="evidence" value="ECO:0007669"/>
    <property type="project" value="InterPro"/>
</dbReference>
<evidence type="ECO:0000313" key="20">
    <source>
        <dbReference type="Proteomes" id="UP000326939"/>
    </source>
</evidence>
<keyword evidence="12 15" id="KW-0927">Auxin signaling pathway</keyword>
<feature type="region of interest" description="Disordered" evidence="16">
    <location>
        <begin position="27"/>
        <end position="48"/>
    </location>
</feature>
<keyword evidence="6" id="KW-0479">Metal-binding</keyword>
<evidence type="ECO:0000256" key="9">
    <source>
        <dbReference type="ARBA" id="ARBA00023015"/>
    </source>
</evidence>
<evidence type="ECO:0000256" key="12">
    <source>
        <dbReference type="ARBA" id="ARBA00023294"/>
    </source>
</evidence>
<keyword evidence="8" id="KW-0862">Zinc</keyword>
<evidence type="ECO:0000256" key="6">
    <source>
        <dbReference type="ARBA" id="ARBA00022723"/>
    </source>
</evidence>
<dbReference type="GO" id="GO:0009734">
    <property type="term" value="P:auxin-activated signaling pathway"/>
    <property type="evidence" value="ECO:0007669"/>
    <property type="project" value="UniProtKB-UniRule"/>
</dbReference>